<comment type="caution">
    <text evidence="1">The sequence shown here is derived from an EMBL/GenBank/DDBJ whole genome shotgun (WGS) entry which is preliminary data.</text>
</comment>
<organism evidence="1 2">
    <name type="scientific">Pseudanabaena mucicola FACHB-723</name>
    <dbReference type="NCBI Taxonomy" id="2692860"/>
    <lineage>
        <taxon>Bacteria</taxon>
        <taxon>Bacillati</taxon>
        <taxon>Cyanobacteriota</taxon>
        <taxon>Cyanophyceae</taxon>
        <taxon>Pseudanabaenales</taxon>
        <taxon>Pseudanabaenaceae</taxon>
        <taxon>Pseudanabaena</taxon>
    </lineage>
</organism>
<name>A0ABR8A1Q8_9CYAN</name>
<dbReference type="Proteomes" id="UP000642094">
    <property type="component" value="Unassembled WGS sequence"/>
</dbReference>
<reference evidence="1 2" key="1">
    <citation type="journal article" date="2020" name="ISME J.">
        <title>Comparative genomics reveals insights into cyanobacterial evolution and habitat adaptation.</title>
        <authorList>
            <person name="Chen M.Y."/>
            <person name="Teng W.K."/>
            <person name="Zhao L."/>
            <person name="Hu C.X."/>
            <person name="Zhou Y.K."/>
            <person name="Han B.P."/>
            <person name="Song L.R."/>
            <person name="Shu W.S."/>
        </authorList>
    </citation>
    <scope>NUCLEOTIDE SEQUENCE [LARGE SCALE GENOMIC DNA]</scope>
    <source>
        <strain evidence="1 2">FACHB-723</strain>
    </source>
</reference>
<evidence type="ECO:0000313" key="1">
    <source>
        <dbReference type="EMBL" id="MBD2189989.1"/>
    </source>
</evidence>
<keyword evidence="2" id="KW-1185">Reference proteome</keyword>
<accession>A0ABR8A1Q8</accession>
<proteinExistence type="predicted"/>
<dbReference type="RefSeq" id="WP_190404798.1">
    <property type="nucleotide sequence ID" value="NZ_JACJQB010000067.1"/>
</dbReference>
<dbReference type="EMBL" id="JACJQB010000067">
    <property type="protein sequence ID" value="MBD2189989.1"/>
    <property type="molecule type" value="Genomic_DNA"/>
</dbReference>
<gene>
    <name evidence="1" type="ORF">H6F41_17830</name>
</gene>
<evidence type="ECO:0000313" key="2">
    <source>
        <dbReference type="Proteomes" id="UP000642094"/>
    </source>
</evidence>
<protein>
    <submittedName>
        <fullName evidence="1">Uncharacterized protein</fullName>
    </submittedName>
</protein>
<sequence>MKNLTQNTLKQASHKDNFDNQSFDLRQAHPQSLTPESETAKTFTSFFPYLFNFIYANSTDSKGKPNWLTEKRYPITARRLFDYWQDLNTLIGVRFGINTAYGMLDIDKNSPYHPQRNEGQFRGILQALEDIGLVRPLIVQSSFSEGLHIYYPLPNQVSSFALACGIKACLNSHGYEIASGVLEIFPNTKAFGSEFNGHRLPLQKGSYMLNDDLEKIGNDLNHFVFVWQMCQDSQDIDLLKESIAEAKENYQPPKLSRKTDEILKWRDDLEKQIADGWTGKGQSNRLLYTIGKYARVFLGCADVAAIAKYITKTARATAGFFKFCGDIHRLEKKAKSIAEWCLKHHFPWGSKKTEQTNEVDMSKAERQAERIERIRLAVSELKNTGAMPQTIRGMAQAIAKTAKVSVETLYDNKELWHPEFTQSSCNASQPKDVSQETPLTDIAIESAENSLQSTVTDNPLYEALGFFETPLRGQDLPKFAKSDVTDFADTQTVADGDRRLHQITPPELVNPPQKSNGSMWIETHGRLAPPKTETATGAIAQNPTIGIANAACLQVYQPPQNQAVSEIESRIGYLKAILETPILRRGKSAPEIARLQSELERLECDRKNLIATDEHLQNC</sequence>